<dbReference type="PIRSF" id="PIRSF001399">
    <property type="entry name" value="DHquinase_II"/>
    <property type="match status" value="1"/>
</dbReference>
<protein>
    <recommendedName>
        <fullName evidence="1">3-dehydroquinate dehydratase</fullName>
        <ecNumber evidence="1">4.2.1.10</ecNumber>
    </recommendedName>
</protein>
<dbReference type="NCBIfam" id="NF003807">
    <property type="entry name" value="PRK05395.1-4"/>
    <property type="match status" value="1"/>
</dbReference>
<dbReference type="HAMAP" id="MF_00169">
    <property type="entry name" value="AroQ"/>
    <property type="match status" value="1"/>
</dbReference>
<accession>A0A6J5YD62</accession>
<evidence type="ECO:0000313" key="3">
    <source>
        <dbReference type="EMBL" id="CAB4322317.1"/>
    </source>
</evidence>
<name>A0A6J5YD62_9ZZZZ</name>
<keyword evidence="2" id="KW-0456">Lyase</keyword>
<sequence length="152" mass="15935">MTTDPTLVLLLSGVNLNLLGDREPAVYGSATLEDHADTARSAASALGLRIEHLQSNAEAELVEAIHGARGRCGSIIINPGAFTHYSWAIHDALAAFDGPVIELHLSNPDAREPWRRTSVVAPVATGTISGFGSDGYRLAVEAVARLVGQPSA</sequence>
<evidence type="ECO:0000313" key="4">
    <source>
        <dbReference type="EMBL" id="CAB4952686.1"/>
    </source>
</evidence>
<dbReference type="EMBL" id="CAFBNC010000138">
    <property type="protein sequence ID" value="CAB4952686.1"/>
    <property type="molecule type" value="Genomic_DNA"/>
</dbReference>
<dbReference type="PANTHER" id="PTHR21272:SF3">
    <property type="entry name" value="CATABOLIC 3-DEHYDROQUINASE"/>
    <property type="match status" value="1"/>
</dbReference>
<dbReference type="NCBIfam" id="NF003805">
    <property type="entry name" value="PRK05395.1-2"/>
    <property type="match status" value="1"/>
</dbReference>
<evidence type="ECO:0000256" key="1">
    <source>
        <dbReference type="ARBA" id="ARBA00012060"/>
    </source>
</evidence>
<dbReference type="GO" id="GO:0019631">
    <property type="term" value="P:quinate catabolic process"/>
    <property type="evidence" value="ECO:0007669"/>
    <property type="project" value="TreeGrafter"/>
</dbReference>
<dbReference type="InterPro" id="IPR036441">
    <property type="entry name" value="DHquinase_II_sf"/>
</dbReference>
<organism evidence="3">
    <name type="scientific">freshwater metagenome</name>
    <dbReference type="NCBI Taxonomy" id="449393"/>
    <lineage>
        <taxon>unclassified sequences</taxon>
        <taxon>metagenomes</taxon>
        <taxon>ecological metagenomes</taxon>
    </lineage>
</organism>
<dbReference type="PANTHER" id="PTHR21272">
    <property type="entry name" value="CATABOLIC 3-DEHYDROQUINASE"/>
    <property type="match status" value="1"/>
</dbReference>
<dbReference type="SUPFAM" id="SSF52304">
    <property type="entry name" value="Type II 3-dehydroquinate dehydratase"/>
    <property type="match status" value="1"/>
</dbReference>
<dbReference type="EC" id="4.2.1.10" evidence="1"/>
<dbReference type="AlphaFoldDB" id="A0A6J5YD62"/>
<proteinExistence type="inferred from homology"/>
<dbReference type="EMBL" id="CAEMXZ010000001">
    <property type="protein sequence ID" value="CAB4322317.1"/>
    <property type="molecule type" value="Genomic_DNA"/>
</dbReference>
<evidence type="ECO:0000256" key="2">
    <source>
        <dbReference type="ARBA" id="ARBA00023239"/>
    </source>
</evidence>
<dbReference type="CDD" id="cd00466">
    <property type="entry name" value="DHQase_II"/>
    <property type="match status" value="1"/>
</dbReference>
<dbReference type="Gene3D" id="3.40.50.9100">
    <property type="entry name" value="Dehydroquinase, class II"/>
    <property type="match status" value="1"/>
</dbReference>
<gene>
    <name evidence="3" type="ORF">UFOPK1392_00051</name>
    <name evidence="4" type="ORF">UFOPK3733_01971</name>
</gene>
<reference evidence="3" key="1">
    <citation type="submission" date="2020-05" db="EMBL/GenBank/DDBJ databases">
        <authorList>
            <person name="Chiriac C."/>
            <person name="Salcher M."/>
            <person name="Ghai R."/>
            <person name="Kavagutti S V."/>
        </authorList>
    </citation>
    <scope>NUCLEOTIDE SEQUENCE</scope>
</reference>
<dbReference type="InterPro" id="IPR001874">
    <property type="entry name" value="DHquinase_II"/>
</dbReference>
<dbReference type="Pfam" id="PF01220">
    <property type="entry name" value="DHquinase_II"/>
    <property type="match status" value="1"/>
</dbReference>
<dbReference type="GO" id="GO:0003855">
    <property type="term" value="F:3-dehydroquinate dehydratase activity"/>
    <property type="evidence" value="ECO:0007669"/>
    <property type="project" value="UniProtKB-EC"/>
</dbReference>